<evidence type="ECO:0000313" key="2">
    <source>
        <dbReference type="EMBL" id="EJW93628.1"/>
    </source>
</evidence>
<name>J9FGS6_9ZZZZ</name>
<accession>J9FGS6</accession>
<protein>
    <submittedName>
        <fullName evidence="2">Uncharacterized protein</fullName>
    </submittedName>
</protein>
<keyword evidence="1" id="KW-0812">Transmembrane</keyword>
<keyword evidence="1" id="KW-1133">Transmembrane helix</keyword>
<evidence type="ECO:0000256" key="1">
    <source>
        <dbReference type="SAM" id="Phobius"/>
    </source>
</evidence>
<proteinExistence type="predicted"/>
<dbReference type="AlphaFoldDB" id="J9FGS6"/>
<dbReference type="EMBL" id="AMCI01006865">
    <property type="protein sequence ID" value="EJW93628.1"/>
    <property type="molecule type" value="Genomic_DNA"/>
</dbReference>
<organism evidence="2">
    <name type="scientific">gut metagenome</name>
    <dbReference type="NCBI Taxonomy" id="749906"/>
    <lineage>
        <taxon>unclassified sequences</taxon>
        <taxon>metagenomes</taxon>
        <taxon>organismal metagenomes</taxon>
    </lineage>
</organism>
<sequence>MPVLFNAIVVGAVITQAYMGVHIFESFGVFALNALYVGIGEAIVLFALGLPLMRYLPKKRFFREYVSKINS</sequence>
<keyword evidence="1" id="KW-0472">Membrane</keyword>
<gene>
    <name evidence="2" type="ORF">EVA_18265</name>
</gene>
<feature type="transmembrane region" description="Helical" evidence="1">
    <location>
        <begin position="29"/>
        <end position="53"/>
    </location>
</feature>
<comment type="caution">
    <text evidence="2">The sequence shown here is derived from an EMBL/GenBank/DDBJ whole genome shotgun (WGS) entry which is preliminary data.</text>
</comment>
<reference evidence="2" key="1">
    <citation type="journal article" date="2012" name="PLoS ONE">
        <title>Gene sets for utilization of primary and secondary nutrition supplies in the distal gut of endangered iberian lynx.</title>
        <authorList>
            <person name="Alcaide M."/>
            <person name="Messina E."/>
            <person name="Richter M."/>
            <person name="Bargiela R."/>
            <person name="Peplies J."/>
            <person name="Huws S.A."/>
            <person name="Newbold C.J."/>
            <person name="Golyshin P.N."/>
            <person name="Simon M.A."/>
            <person name="Lopez G."/>
            <person name="Yakimov M.M."/>
            <person name="Ferrer M."/>
        </authorList>
    </citation>
    <scope>NUCLEOTIDE SEQUENCE</scope>
</reference>